<name>A0ACB5TAG2_AMBMO</name>
<comment type="caution">
    <text evidence="1">The sequence shown here is derived from an EMBL/GenBank/DDBJ whole genome shotgun (WGS) entry which is preliminary data.</text>
</comment>
<gene>
    <name evidence="1" type="ORF">Amon02_000680600</name>
</gene>
<evidence type="ECO:0000313" key="1">
    <source>
        <dbReference type="EMBL" id="GME84388.1"/>
    </source>
</evidence>
<accession>A0ACB5TAG2</accession>
<sequence>MDMADGDYDPENRTLTYNTTFDKLFPPKYTLSSSFVCALQNVPLASGSDFLKGLRLKFINIVDISFYLKHTQFAFKPHKDIKRNKWTHTSDTFYFRGLVDYSYPIDDSTSEKDLVNGLLVESEGTEIDLTSDPDESKAITVNSSLPKKISSTSDSHSCTTSNSKTTASYKYTVNSDSRTWLNNYIAATTMTDDCRNYHDCYHNRCETTTTDRYSSSGGGYSSGGGGGGVYSGGHDSGGGCGDCDF</sequence>
<proteinExistence type="predicted"/>
<organism evidence="1 2">
    <name type="scientific">Ambrosiozyma monospora</name>
    <name type="common">Yeast</name>
    <name type="synonym">Endomycopsis monosporus</name>
    <dbReference type="NCBI Taxonomy" id="43982"/>
    <lineage>
        <taxon>Eukaryota</taxon>
        <taxon>Fungi</taxon>
        <taxon>Dikarya</taxon>
        <taxon>Ascomycota</taxon>
        <taxon>Saccharomycotina</taxon>
        <taxon>Pichiomycetes</taxon>
        <taxon>Pichiales</taxon>
        <taxon>Pichiaceae</taxon>
        <taxon>Ambrosiozyma</taxon>
    </lineage>
</organism>
<keyword evidence="2" id="KW-1185">Reference proteome</keyword>
<dbReference type="Proteomes" id="UP001165064">
    <property type="component" value="Unassembled WGS sequence"/>
</dbReference>
<dbReference type="EMBL" id="BSXS01005458">
    <property type="protein sequence ID" value="GME84388.1"/>
    <property type="molecule type" value="Genomic_DNA"/>
</dbReference>
<reference evidence="1" key="1">
    <citation type="submission" date="2023-04" db="EMBL/GenBank/DDBJ databases">
        <title>Ambrosiozyma monospora NBRC 10751.</title>
        <authorList>
            <person name="Ichikawa N."/>
            <person name="Sato H."/>
            <person name="Tonouchi N."/>
        </authorList>
    </citation>
    <scope>NUCLEOTIDE SEQUENCE</scope>
    <source>
        <strain evidence="1">NBRC 10751</strain>
    </source>
</reference>
<protein>
    <submittedName>
        <fullName evidence="1">Unnamed protein product</fullName>
    </submittedName>
</protein>
<evidence type="ECO:0000313" key="2">
    <source>
        <dbReference type="Proteomes" id="UP001165064"/>
    </source>
</evidence>